<dbReference type="GO" id="GO:0006355">
    <property type="term" value="P:regulation of DNA-templated transcription"/>
    <property type="evidence" value="ECO:0007669"/>
    <property type="project" value="InterPro"/>
</dbReference>
<feature type="compositionally biased region" description="Polar residues" evidence="1">
    <location>
        <begin position="81"/>
        <end position="90"/>
    </location>
</feature>
<dbReference type="AlphaFoldDB" id="A0AAD6ML60"/>
<dbReference type="EMBL" id="JAQIZT010000008">
    <property type="protein sequence ID" value="KAJ6987574.1"/>
    <property type="molecule type" value="Genomic_DNA"/>
</dbReference>
<protein>
    <submittedName>
        <fullName evidence="2">Uncharacterized protein</fullName>
    </submittedName>
</protein>
<dbReference type="PANTHER" id="PTHR14304:SF11">
    <property type="entry name" value="SAP DOMAIN-CONTAINING PROTEIN"/>
    <property type="match status" value="1"/>
</dbReference>
<name>A0AAD6ML60_9ROSI</name>
<dbReference type="InterPro" id="IPR025224">
    <property type="entry name" value="CCAR1/CCAR2"/>
</dbReference>
<feature type="compositionally biased region" description="Basic and acidic residues" evidence="1">
    <location>
        <begin position="91"/>
        <end position="102"/>
    </location>
</feature>
<evidence type="ECO:0000313" key="3">
    <source>
        <dbReference type="Proteomes" id="UP001164929"/>
    </source>
</evidence>
<organism evidence="2 3">
    <name type="scientific">Populus alba x Populus x berolinensis</name>
    <dbReference type="NCBI Taxonomy" id="444605"/>
    <lineage>
        <taxon>Eukaryota</taxon>
        <taxon>Viridiplantae</taxon>
        <taxon>Streptophyta</taxon>
        <taxon>Embryophyta</taxon>
        <taxon>Tracheophyta</taxon>
        <taxon>Spermatophyta</taxon>
        <taxon>Magnoliopsida</taxon>
        <taxon>eudicotyledons</taxon>
        <taxon>Gunneridae</taxon>
        <taxon>Pentapetalae</taxon>
        <taxon>rosids</taxon>
        <taxon>fabids</taxon>
        <taxon>Malpighiales</taxon>
        <taxon>Salicaceae</taxon>
        <taxon>Saliceae</taxon>
        <taxon>Populus</taxon>
    </lineage>
</organism>
<feature type="region of interest" description="Disordered" evidence="1">
    <location>
        <begin position="22"/>
        <end position="58"/>
    </location>
</feature>
<evidence type="ECO:0000313" key="2">
    <source>
        <dbReference type="EMBL" id="KAJ6987574.1"/>
    </source>
</evidence>
<feature type="compositionally biased region" description="Basic and acidic residues" evidence="1">
    <location>
        <begin position="122"/>
        <end position="138"/>
    </location>
</feature>
<dbReference type="GO" id="GO:0005634">
    <property type="term" value="C:nucleus"/>
    <property type="evidence" value="ECO:0007669"/>
    <property type="project" value="TreeGrafter"/>
</dbReference>
<reference evidence="2" key="1">
    <citation type="journal article" date="2023" name="Mol. Ecol. Resour.">
        <title>Chromosome-level genome assembly of a triploid poplar Populus alba 'Berolinensis'.</title>
        <authorList>
            <person name="Chen S."/>
            <person name="Yu Y."/>
            <person name="Wang X."/>
            <person name="Wang S."/>
            <person name="Zhang T."/>
            <person name="Zhou Y."/>
            <person name="He R."/>
            <person name="Meng N."/>
            <person name="Wang Y."/>
            <person name="Liu W."/>
            <person name="Liu Z."/>
            <person name="Liu J."/>
            <person name="Guo Q."/>
            <person name="Huang H."/>
            <person name="Sederoff R.R."/>
            <person name="Wang G."/>
            <person name="Qu G."/>
            <person name="Chen S."/>
        </authorList>
    </citation>
    <scope>NUCLEOTIDE SEQUENCE</scope>
    <source>
        <strain evidence="2">SC-2020</strain>
    </source>
</reference>
<comment type="caution">
    <text evidence="2">The sequence shown here is derived from an EMBL/GenBank/DDBJ whole genome shotgun (WGS) entry which is preliminary data.</text>
</comment>
<evidence type="ECO:0000256" key="1">
    <source>
        <dbReference type="SAM" id="MobiDB-lite"/>
    </source>
</evidence>
<feature type="region of interest" description="Disordered" evidence="1">
    <location>
        <begin position="81"/>
        <end position="166"/>
    </location>
</feature>
<feature type="compositionally biased region" description="Basic and acidic residues" evidence="1">
    <location>
        <begin position="146"/>
        <end position="157"/>
    </location>
</feature>
<sequence>MYSPRGSNAYGAQSDYAQYLGMTYSGSSVGGHDGGSQHSLASRHSSILGGPQEADVGGFRDMLQPHHIMKEGQYRAVYGSASMSGAQQSDMKAEKDYSEDQPKNTSDTISPRSKLGVPNSSEMRDLKEDKKHENESDQKSSSGTKTEVKADKQKVALKDNANSKGGKLKLALFAESLYEMLQYQMGSRLLTFLQKPQIKFIRKRNRRKRQWGGMDVKDDKKSLGRHLKTNQPDDEKTVMEEDTSVDPIKKPKQEEESEAEEDPEEDPEGCEEMEDPEEYEQMDGPGHDSSNEARILLYNLSDKLSHAK</sequence>
<dbReference type="Proteomes" id="UP001164929">
    <property type="component" value="Chromosome 8"/>
</dbReference>
<proteinExistence type="predicted"/>
<dbReference type="PANTHER" id="PTHR14304">
    <property type="entry name" value="CELL DIVISION CYCLE AND APOPTOSIS REGULATOR PROTEIN"/>
    <property type="match status" value="1"/>
</dbReference>
<feature type="region of interest" description="Disordered" evidence="1">
    <location>
        <begin position="203"/>
        <end position="308"/>
    </location>
</feature>
<keyword evidence="3" id="KW-1185">Reference proteome</keyword>
<feature type="compositionally biased region" description="Acidic residues" evidence="1">
    <location>
        <begin position="255"/>
        <end position="281"/>
    </location>
</feature>
<accession>A0AAD6ML60</accession>
<gene>
    <name evidence="2" type="ORF">NC653_020741</name>
</gene>